<dbReference type="Pfam" id="PF01694">
    <property type="entry name" value="Rhomboid"/>
    <property type="match status" value="1"/>
</dbReference>
<feature type="transmembrane region" description="Helical" evidence="8">
    <location>
        <begin position="164"/>
        <end position="183"/>
    </location>
</feature>
<dbReference type="PANTHER" id="PTHR43066:SF1">
    <property type="entry name" value="RHOMBOID PROTEIN 2"/>
    <property type="match status" value="1"/>
</dbReference>
<feature type="transmembrane region" description="Helical" evidence="8">
    <location>
        <begin position="114"/>
        <end position="132"/>
    </location>
</feature>
<feature type="transmembrane region" description="Helical" evidence="8">
    <location>
        <begin position="7"/>
        <end position="30"/>
    </location>
</feature>
<dbReference type="Gene3D" id="1.20.1540.10">
    <property type="entry name" value="Rhomboid-like"/>
    <property type="match status" value="1"/>
</dbReference>
<evidence type="ECO:0000256" key="2">
    <source>
        <dbReference type="ARBA" id="ARBA00009045"/>
    </source>
</evidence>
<evidence type="ECO:0000256" key="5">
    <source>
        <dbReference type="ARBA" id="ARBA00022801"/>
    </source>
</evidence>
<sequence>MKTKEIFVFYNGVIVYPFAFVLSIWIVYWLEIQFGVSWSHWGILPRTFEGLPGIFLAPFIHGSLEHLFNNSIPLLLLSAALFYFYRRVSWNVLLVGYIATGILTWIIGRESYHIGASGIIYMLTSFIFFKGIITRYYRLIALSLIIVFLYGGMMWYLFPIEEGISWEGHLSGFLVGMILAFNIKTPELKRVVYAWESPDFNENEDPFIKQFDENGNFISESEIRQQELENDSEIVNQAPKLNYTYVPERKE</sequence>
<keyword evidence="3" id="KW-0645">Protease</keyword>
<comment type="caution">
    <text evidence="10">The sequence shown here is derived from an EMBL/GenBank/DDBJ whole genome shotgun (WGS) entry which is preliminary data.</text>
</comment>
<evidence type="ECO:0000256" key="1">
    <source>
        <dbReference type="ARBA" id="ARBA00004141"/>
    </source>
</evidence>
<organism evidence="10 11">
    <name type="scientific">Imtechella halotolerans K1</name>
    <dbReference type="NCBI Taxonomy" id="946077"/>
    <lineage>
        <taxon>Bacteria</taxon>
        <taxon>Pseudomonadati</taxon>
        <taxon>Bacteroidota</taxon>
        <taxon>Flavobacteriia</taxon>
        <taxon>Flavobacteriales</taxon>
        <taxon>Flavobacteriaceae</taxon>
        <taxon>Imtechella</taxon>
    </lineage>
</organism>
<dbReference type="SUPFAM" id="SSF144091">
    <property type="entry name" value="Rhomboid-like"/>
    <property type="match status" value="1"/>
</dbReference>
<name>I0WDY5_9FLAO</name>
<keyword evidence="6 8" id="KW-1133">Transmembrane helix</keyword>
<evidence type="ECO:0000256" key="7">
    <source>
        <dbReference type="ARBA" id="ARBA00023136"/>
    </source>
</evidence>
<evidence type="ECO:0000256" key="8">
    <source>
        <dbReference type="SAM" id="Phobius"/>
    </source>
</evidence>
<dbReference type="STRING" id="946077.W5A_08722"/>
<dbReference type="PANTHER" id="PTHR43066">
    <property type="entry name" value="RHOMBOID-RELATED PROTEIN"/>
    <property type="match status" value="1"/>
</dbReference>
<comment type="subcellular location">
    <subcellularLocation>
        <location evidence="1">Membrane</location>
        <topology evidence="1">Multi-pass membrane protein</topology>
    </subcellularLocation>
</comment>
<dbReference type="InterPro" id="IPR035952">
    <property type="entry name" value="Rhomboid-like_sf"/>
</dbReference>
<keyword evidence="5" id="KW-0378">Hydrolase</keyword>
<proteinExistence type="inferred from homology"/>
<evidence type="ECO:0000259" key="9">
    <source>
        <dbReference type="Pfam" id="PF01694"/>
    </source>
</evidence>
<evidence type="ECO:0000256" key="4">
    <source>
        <dbReference type="ARBA" id="ARBA00022692"/>
    </source>
</evidence>
<feature type="transmembrane region" description="Helical" evidence="8">
    <location>
        <begin position="92"/>
        <end position="108"/>
    </location>
</feature>
<feature type="transmembrane region" description="Helical" evidence="8">
    <location>
        <begin position="67"/>
        <end position="85"/>
    </location>
</feature>
<dbReference type="EMBL" id="AJJU01000010">
    <property type="protein sequence ID" value="EID74601.1"/>
    <property type="molecule type" value="Genomic_DNA"/>
</dbReference>
<evidence type="ECO:0000256" key="3">
    <source>
        <dbReference type="ARBA" id="ARBA00022670"/>
    </source>
</evidence>
<protein>
    <submittedName>
        <fullName evidence="10">Peptidase s54, rhomboid domain protein</fullName>
    </submittedName>
</protein>
<feature type="transmembrane region" description="Helical" evidence="8">
    <location>
        <begin position="139"/>
        <end position="158"/>
    </location>
</feature>
<dbReference type="eggNOG" id="COG0705">
    <property type="taxonomic scope" value="Bacteria"/>
</dbReference>
<dbReference type="GO" id="GO:0004252">
    <property type="term" value="F:serine-type endopeptidase activity"/>
    <property type="evidence" value="ECO:0007669"/>
    <property type="project" value="InterPro"/>
</dbReference>
<reference evidence="10 11" key="1">
    <citation type="journal article" date="2012" name="J. Bacteriol.">
        <title>Genome Sequence of the Halotolerant Bacterium Imtechella halotolerans K1T.</title>
        <authorList>
            <person name="Kumar S."/>
            <person name="Vikram S."/>
            <person name="Subramanian S."/>
            <person name="Raghava G.P."/>
            <person name="Pinnaka A.K."/>
        </authorList>
    </citation>
    <scope>NUCLEOTIDE SEQUENCE [LARGE SCALE GENOMIC DNA]</scope>
    <source>
        <strain evidence="10 11">K1</strain>
    </source>
</reference>
<dbReference type="PATRIC" id="fig|946077.3.peg.1767"/>
<dbReference type="RefSeq" id="WP_008239571.1">
    <property type="nucleotide sequence ID" value="NZ_AJJU01000010.1"/>
</dbReference>
<keyword evidence="7 8" id="KW-0472">Membrane</keyword>
<evidence type="ECO:0000313" key="11">
    <source>
        <dbReference type="Proteomes" id="UP000005938"/>
    </source>
</evidence>
<dbReference type="GO" id="GO:0006508">
    <property type="term" value="P:proteolysis"/>
    <property type="evidence" value="ECO:0007669"/>
    <property type="project" value="UniProtKB-KW"/>
</dbReference>
<evidence type="ECO:0000313" key="10">
    <source>
        <dbReference type="EMBL" id="EID74601.1"/>
    </source>
</evidence>
<comment type="similarity">
    <text evidence="2">Belongs to the peptidase S54 family.</text>
</comment>
<dbReference type="AlphaFoldDB" id="I0WDY5"/>
<dbReference type="OrthoDB" id="465874at2"/>
<dbReference type="Proteomes" id="UP000005938">
    <property type="component" value="Unassembled WGS sequence"/>
</dbReference>
<feature type="domain" description="Peptidase S54 rhomboid" evidence="9">
    <location>
        <begin position="54"/>
        <end position="181"/>
    </location>
</feature>
<gene>
    <name evidence="10" type="ORF">W5A_08722</name>
</gene>
<evidence type="ECO:0000256" key="6">
    <source>
        <dbReference type="ARBA" id="ARBA00022989"/>
    </source>
</evidence>
<dbReference type="GO" id="GO:0016020">
    <property type="term" value="C:membrane"/>
    <property type="evidence" value="ECO:0007669"/>
    <property type="project" value="UniProtKB-SubCell"/>
</dbReference>
<dbReference type="InterPro" id="IPR022764">
    <property type="entry name" value="Peptidase_S54_rhomboid_dom"/>
</dbReference>
<keyword evidence="4 8" id="KW-0812">Transmembrane</keyword>
<accession>I0WDY5</accession>
<keyword evidence="11" id="KW-1185">Reference proteome</keyword>